<evidence type="ECO:0000313" key="3">
    <source>
        <dbReference type="Proteomes" id="UP001565236"/>
    </source>
</evidence>
<evidence type="ECO:0000313" key="2">
    <source>
        <dbReference type="EMBL" id="MEY8661706.1"/>
    </source>
</evidence>
<gene>
    <name evidence="2" type="ORF">AALT52_02175</name>
</gene>
<feature type="transmembrane region" description="Helical" evidence="1">
    <location>
        <begin position="7"/>
        <end position="29"/>
    </location>
</feature>
<sequence>MLDQVKRLLWLLLAIFSFIFGVIGILLPVVPQVPFFLLGFYSLSKFSTRFHNWMVNTKVYRKLQKILDEKIAEAQAQSENIKQAWYKVLWLKFLLLAKN</sequence>
<dbReference type="Proteomes" id="UP001565236">
    <property type="component" value="Unassembled WGS sequence"/>
</dbReference>
<dbReference type="InterPro" id="IPR007401">
    <property type="entry name" value="DUF454"/>
</dbReference>
<dbReference type="RefSeq" id="WP_369940784.1">
    <property type="nucleotide sequence ID" value="NZ_JBCLUF010000005.1"/>
</dbReference>
<dbReference type="PANTHER" id="PTHR35813">
    <property type="entry name" value="INNER MEMBRANE PROTEIN YBAN"/>
    <property type="match status" value="1"/>
</dbReference>
<dbReference type="Pfam" id="PF04304">
    <property type="entry name" value="DUF454"/>
    <property type="match status" value="1"/>
</dbReference>
<dbReference type="PANTHER" id="PTHR35813:SF1">
    <property type="entry name" value="INNER MEMBRANE PROTEIN YBAN"/>
    <property type="match status" value="1"/>
</dbReference>
<reference evidence="2 3" key="1">
    <citation type="submission" date="2024-03" db="EMBL/GenBank/DDBJ databases">
        <title>Mouse gut bacterial collection (mGBC) of GemPharmatech.</title>
        <authorList>
            <person name="He Y."/>
            <person name="Dong L."/>
            <person name="Wu D."/>
            <person name="Gao X."/>
            <person name="Lin Z."/>
        </authorList>
    </citation>
    <scope>NUCLEOTIDE SEQUENCE [LARGE SCALE GENOMIC DNA]</scope>
    <source>
        <strain evidence="2 3">15-30</strain>
    </source>
</reference>
<comment type="caution">
    <text evidence="2">The sequence shown here is derived from an EMBL/GenBank/DDBJ whole genome shotgun (WGS) entry which is preliminary data.</text>
</comment>
<organism evidence="2 3">
    <name type="scientific">Ligilactobacillus faecis</name>
    <dbReference type="NCBI Taxonomy" id="762833"/>
    <lineage>
        <taxon>Bacteria</taxon>
        <taxon>Bacillati</taxon>
        <taxon>Bacillota</taxon>
        <taxon>Bacilli</taxon>
        <taxon>Lactobacillales</taxon>
        <taxon>Lactobacillaceae</taxon>
        <taxon>Ligilactobacillus</taxon>
    </lineage>
</organism>
<name>A0ABV4DMK2_9LACO</name>
<accession>A0ABV4DMK2</accession>
<dbReference type="EMBL" id="JBCLUF010000005">
    <property type="protein sequence ID" value="MEY8661706.1"/>
    <property type="molecule type" value="Genomic_DNA"/>
</dbReference>
<keyword evidence="1" id="KW-0472">Membrane</keyword>
<evidence type="ECO:0000256" key="1">
    <source>
        <dbReference type="SAM" id="Phobius"/>
    </source>
</evidence>
<proteinExistence type="predicted"/>
<keyword evidence="1" id="KW-0812">Transmembrane</keyword>
<protein>
    <submittedName>
        <fullName evidence="2">DUF454 family protein</fullName>
    </submittedName>
</protein>
<keyword evidence="3" id="KW-1185">Reference proteome</keyword>
<keyword evidence="1" id="KW-1133">Transmembrane helix</keyword>